<dbReference type="Proteomes" id="UP000322362">
    <property type="component" value="Unassembled WGS sequence"/>
</dbReference>
<proteinExistence type="predicted"/>
<evidence type="ECO:0000313" key="1">
    <source>
        <dbReference type="EMBL" id="TYR36924.1"/>
    </source>
</evidence>
<organism evidence="1 2">
    <name type="scientific">Sphingobacterium phlebotomi</name>
    <dbReference type="NCBI Taxonomy" id="2605433"/>
    <lineage>
        <taxon>Bacteria</taxon>
        <taxon>Pseudomonadati</taxon>
        <taxon>Bacteroidota</taxon>
        <taxon>Sphingobacteriia</taxon>
        <taxon>Sphingobacteriales</taxon>
        <taxon>Sphingobacteriaceae</taxon>
        <taxon>Sphingobacterium</taxon>
    </lineage>
</organism>
<reference evidence="1 2" key="1">
    <citation type="submission" date="2019-08" db="EMBL/GenBank/DDBJ databases">
        <title>Phlebobacter frassis gen. nov. sp. nov., a new member of family Sphingobacteriaceae isolated from sand fly rearing media.</title>
        <authorList>
            <person name="Kakumanu M.L."/>
            <person name="Marayati B.F."/>
            <person name="Wada-Katsumata A."/>
            <person name="Wasserberg G."/>
            <person name="Schal C."/>
            <person name="Apperson C.S."/>
            <person name="Ponnusamy L."/>
        </authorList>
    </citation>
    <scope>NUCLEOTIDE SEQUENCE [LARGE SCALE GENOMIC DNA]</scope>
    <source>
        <strain evidence="1 2">SSI9</strain>
    </source>
</reference>
<dbReference type="AlphaFoldDB" id="A0A5D4H8N1"/>
<evidence type="ECO:0008006" key="3">
    <source>
        <dbReference type="Google" id="ProtNLM"/>
    </source>
</evidence>
<gene>
    <name evidence="1" type="ORF">FXV77_07020</name>
</gene>
<dbReference type="EMBL" id="VTAV01000003">
    <property type="protein sequence ID" value="TYR36924.1"/>
    <property type="molecule type" value="Genomic_DNA"/>
</dbReference>
<protein>
    <recommendedName>
        <fullName evidence="3">Helix-turn-helix domain-containing protein</fullName>
    </recommendedName>
</protein>
<keyword evidence="2" id="KW-1185">Reference proteome</keyword>
<comment type="caution">
    <text evidence="1">The sequence shown here is derived from an EMBL/GenBank/DDBJ whole genome shotgun (WGS) entry which is preliminary data.</text>
</comment>
<dbReference type="RefSeq" id="WP_148918511.1">
    <property type="nucleotide sequence ID" value="NZ_VTAV01000003.1"/>
</dbReference>
<evidence type="ECO:0000313" key="2">
    <source>
        <dbReference type="Proteomes" id="UP000322362"/>
    </source>
</evidence>
<sequence>MMLMNVLRDIFALLQEIYWLMKAMVKTQQHLQPSLIERKLWSKQEIMDKLGMSETTYKRHLKSNLLRPIRLGGTDLYFEEDIVQAMEESRRKGRI</sequence>
<name>A0A5D4H8N1_9SPHI</name>
<accession>A0A5D4H8N1</accession>